<dbReference type="InterPro" id="IPR004808">
    <property type="entry name" value="AP_endonuc_1"/>
</dbReference>
<dbReference type="EC" id="3.1.11.2" evidence="8"/>
<name>A0A2P2BZK2_9ZZZZ</name>
<dbReference type="GO" id="GO:0008311">
    <property type="term" value="F:double-stranded DNA 3'-5' DNA exonuclease activity"/>
    <property type="evidence" value="ECO:0007669"/>
    <property type="project" value="UniProtKB-EC"/>
</dbReference>
<dbReference type="GO" id="GO:0003677">
    <property type="term" value="F:DNA binding"/>
    <property type="evidence" value="ECO:0007669"/>
    <property type="project" value="InterPro"/>
</dbReference>
<accession>A0A2P2BZK2</accession>
<comment type="similarity">
    <text evidence="3">Belongs to the DNA repair enzymes AP/ExoA family.</text>
</comment>
<evidence type="ECO:0000256" key="5">
    <source>
        <dbReference type="ARBA" id="ARBA00022801"/>
    </source>
</evidence>
<proteinExistence type="inferred from homology"/>
<dbReference type="Pfam" id="PF03372">
    <property type="entry name" value="Exo_endo_phos"/>
    <property type="match status" value="1"/>
</dbReference>
<dbReference type="InterPro" id="IPR036691">
    <property type="entry name" value="Endo/exonu/phosph_ase_sf"/>
</dbReference>
<evidence type="ECO:0000259" key="7">
    <source>
        <dbReference type="Pfam" id="PF03372"/>
    </source>
</evidence>
<evidence type="ECO:0000256" key="3">
    <source>
        <dbReference type="ARBA" id="ARBA00007092"/>
    </source>
</evidence>
<evidence type="ECO:0000256" key="2">
    <source>
        <dbReference type="ARBA" id="ARBA00001946"/>
    </source>
</evidence>
<sequence length="258" mass="28974">MRIATWNVNSLRSRIDRVEALLQRHDIDVLALQETKAREDQLPVMGLQSLGYDVAAAGVNQWNGVALISRLPMQDVQVGFDSMPVFGEPPLSEARAIGAVCGGVRIWSLYVPNGRKVDDPHYVYKLDWLSRLRTAAGPWLGEDTALVGDWNIAPLDEDVFDMAQFASSTHVTPRERAAFQQFLDDGYVDVVRPHTPGPDVYTYWDYYRQRFERNRGLRIDFVLGSPSFASRVTHAFIDTEERAGKGASDHAPVIVDLD</sequence>
<organism evidence="8">
    <name type="scientific">metagenome</name>
    <dbReference type="NCBI Taxonomy" id="256318"/>
    <lineage>
        <taxon>unclassified sequences</taxon>
        <taxon>metagenomes</taxon>
    </lineage>
</organism>
<dbReference type="GO" id="GO:0004519">
    <property type="term" value="F:endonuclease activity"/>
    <property type="evidence" value="ECO:0007669"/>
    <property type="project" value="InterPro"/>
</dbReference>
<dbReference type="GO" id="GO:0006281">
    <property type="term" value="P:DNA repair"/>
    <property type="evidence" value="ECO:0007669"/>
    <property type="project" value="InterPro"/>
</dbReference>
<keyword evidence="5 8" id="KW-0378">Hydrolase</keyword>
<dbReference type="NCBIfam" id="TIGR00633">
    <property type="entry name" value="xth"/>
    <property type="match status" value="1"/>
</dbReference>
<comment type="cofactor">
    <cofactor evidence="1">
        <name>Mn(2+)</name>
        <dbReference type="ChEBI" id="CHEBI:29035"/>
    </cofactor>
</comment>
<comment type="cofactor">
    <cofactor evidence="2">
        <name>Mg(2+)</name>
        <dbReference type="ChEBI" id="CHEBI:18420"/>
    </cofactor>
</comment>
<dbReference type="AlphaFoldDB" id="A0A2P2BZK2"/>
<dbReference type="Gene3D" id="3.60.10.10">
    <property type="entry name" value="Endonuclease/exonuclease/phosphatase"/>
    <property type="match status" value="1"/>
</dbReference>
<dbReference type="PROSITE" id="PS51435">
    <property type="entry name" value="AP_NUCLEASE_F1_4"/>
    <property type="match status" value="1"/>
</dbReference>
<evidence type="ECO:0000256" key="1">
    <source>
        <dbReference type="ARBA" id="ARBA00001936"/>
    </source>
</evidence>
<dbReference type="NCBIfam" id="TIGR00195">
    <property type="entry name" value="exoDNase_III"/>
    <property type="match status" value="1"/>
</dbReference>
<evidence type="ECO:0000256" key="4">
    <source>
        <dbReference type="ARBA" id="ARBA00022723"/>
    </source>
</evidence>
<dbReference type="InterPro" id="IPR020848">
    <property type="entry name" value="AP_endonuclease_F1_CS"/>
</dbReference>
<gene>
    <name evidence="8" type="ORF">NOCA2230123</name>
</gene>
<evidence type="ECO:0000313" key="8">
    <source>
        <dbReference type="EMBL" id="CUR55203.1"/>
    </source>
</evidence>
<keyword evidence="4" id="KW-0479">Metal-binding</keyword>
<dbReference type="PANTHER" id="PTHR43250:SF2">
    <property type="entry name" value="EXODEOXYRIBONUCLEASE III"/>
    <property type="match status" value="1"/>
</dbReference>
<keyword evidence="6" id="KW-0460">Magnesium</keyword>
<dbReference type="InterPro" id="IPR005135">
    <property type="entry name" value="Endo/exonuclease/phosphatase"/>
</dbReference>
<dbReference type="InterPro" id="IPR037493">
    <property type="entry name" value="ExoIII-like"/>
</dbReference>
<protein>
    <submittedName>
        <fullName evidence="8">Exodeoxyribonuclease III</fullName>
        <ecNumber evidence="8">3.1.11.2</ecNumber>
    </submittedName>
</protein>
<dbReference type="SUPFAM" id="SSF56219">
    <property type="entry name" value="DNase I-like"/>
    <property type="match status" value="1"/>
</dbReference>
<dbReference type="CDD" id="cd09086">
    <property type="entry name" value="ExoIII-like_AP-endo"/>
    <property type="match status" value="1"/>
</dbReference>
<dbReference type="PANTHER" id="PTHR43250">
    <property type="entry name" value="EXODEOXYRIBONUCLEASE III"/>
    <property type="match status" value="1"/>
</dbReference>
<dbReference type="GO" id="GO:0046872">
    <property type="term" value="F:metal ion binding"/>
    <property type="evidence" value="ECO:0007669"/>
    <property type="project" value="UniProtKB-KW"/>
</dbReference>
<reference evidence="8" key="1">
    <citation type="submission" date="2015-08" db="EMBL/GenBank/DDBJ databases">
        <authorList>
            <person name="Babu N.S."/>
            <person name="Beckwith C.J."/>
            <person name="Beseler K.G."/>
            <person name="Brison A."/>
            <person name="Carone J.V."/>
            <person name="Caskin T.P."/>
            <person name="Diamond M."/>
            <person name="Durham M.E."/>
            <person name="Foxe J.M."/>
            <person name="Go M."/>
            <person name="Henderson B.A."/>
            <person name="Jones I.B."/>
            <person name="McGettigan J.A."/>
            <person name="Micheletti S.J."/>
            <person name="Nasrallah M.E."/>
            <person name="Ortiz D."/>
            <person name="Piller C.R."/>
            <person name="Privatt S.R."/>
            <person name="Schneider S.L."/>
            <person name="Sharp S."/>
            <person name="Smith T.C."/>
            <person name="Stanton J.D."/>
            <person name="Ullery H.E."/>
            <person name="Wilson R.J."/>
            <person name="Serrano M.G."/>
            <person name="Buck G."/>
            <person name="Lee V."/>
            <person name="Wang Y."/>
            <person name="Carvalho R."/>
            <person name="Voegtly L."/>
            <person name="Shi R."/>
            <person name="Duckworth R."/>
            <person name="Johnson A."/>
            <person name="Loviza R."/>
            <person name="Walstead R."/>
            <person name="Shah Z."/>
            <person name="Kiflezghi M."/>
            <person name="Wade K."/>
            <person name="Ball S.L."/>
            <person name="Bradley K.W."/>
            <person name="Asai D.J."/>
            <person name="Bowman C.A."/>
            <person name="Russell D.A."/>
            <person name="Pope W.H."/>
            <person name="Jacobs-Sera D."/>
            <person name="Hendrix R.W."/>
            <person name="Hatfull G.F."/>
        </authorList>
    </citation>
    <scope>NUCLEOTIDE SEQUENCE</scope>
</reference>
<dbReference type="EMBL" id="CZKA01000016">
    <property type="protein sequence ID" value="CUR55203.1"/>
    <property type="molecule type" value="Genomic_DNA"/>
</dbReference>
<dbReference type="PROSITE" id="PS00728">
    <property type="entry name" value="AP_NUCLEASE_F1_3"/>
    <property type="match status" value="1"/>
</dbReference>
<evidence type="ECO:0000256" key="6">
    <source>
        <dbReference type="ARBA" id="ARBA00022842"/>
    </source>
</evidence>
<feature type="domain" description="Endonuclease/exonuclease/phosphatase" evidence="7">
    <location>
        <begin position="4"/>
        <end position="250"/>
    </location>
</feature>